<evidence type="ECO:0000256" key="1">
    <source>
        <dbReference type="SAM" id="MobiDB-lite"/>
    </source>
</evidence>
<feature type="compositionally biased region" description="Polar residues" evidence="1">
    <location>
        <begin position="306"/>
        <end position="334"/>
    </location>
</feature>
<feature type="compositionally biased region" description="Polar residues" evidence="1">
    <location>
        <begin position="446"/>
        <end position="470"/>
    </location>
</feature>
<sequence>MSEKGLKTMKDEKNDLQKQIGCITGFFQLFDRHRFITGQRNSGYIPNSSSSGVKNQKIAKEKQQLSTESSITSVSSSSCSSSMSSIDFNRIIKNESSSTKQIQIPKKTHSSQRSLDFYDVVKDSMRREGKGLYVKTLTNEEKKGQAYALKNQHIDSPRPMLSKKSFDEAVKVSKEPLHNLSKSRKPQWDSPRLSYDAVKSATVHKELPRFSLDSKQGSVRRINEGNKARNVSNGSQKELETPKRSSSVVAKLMGLEGLPDSTQTCRTSICSTDQIELTARASTNDVYKKHQSSAPPSNRRDDGSLKNVTQHSRFALESTTPWRQHDANQSSLLHDSSKGSDSETKASKSSLSVYGEIEKRLAELEFKKSGKDLRALKQILEAMQRFTDSSSDTRNNNTSLSESSKVQSPRIRQKDSGFVTVESSSNSIRDSKSPIVIMKPTKVTRKSNNTPSADKSNYFRTSKLMQSSKSSQDRNGKNTIKSGNITVTGSPRLPKKFGFERRSPPTSASSGSPINIGQRNRQLMELSTSSSSCSTHRHDFSISQDKDEHFSETSFRRKFKHHVNVISSDFDSNRSLNTLEIVRIDQSENINQIDEFEELRNESSKADKTVTAEQPSPVSVLDAAFYKEDPPSPVNKISNISRKLGEALCIDVDIEENSVDQILREIDWNDEKIVNFNNIENPDHKYISEILIASGLITDRNSNELLHSQGTLINPKLFIALEQMKTNMSRFNIEDNGKNISIGNSPEKLQRKLIFDVVNDILAERKLKGKKLFEELCIEIDELQPRNMSIGFFHEDENSISLLSRDLKDRNTVWTNRCSEKPNIVLDIERLIFRDLITEVCER</sequence>
<dbReference type="Proteomes" id="UP001058974">
    <property type="component" value="Chromosome 3"/>
</dbReference>
<dbReference type="InterPro" id="IPR025486">
    <property type="entry name" value="DUF4378"/>
</dbReference>
<dbReference type="Gramene" id="PSAT_LOCUS11077_t1">
    <property type="protein sequence ID" value="CAL5191092.1"/>
    <property type="gene ID" value="PSAT_LOCUS11077"/>
</dbReference>
<feature type="compositionally biased region" description="Low complexity" evidence="1">
    <location>
        <begin position="66"/>
        <end position="80"/>
    </location>
</feature>
<dbReference type="PANTHER" id="PTHR31680:SF15">
    <property type="entry name" value="PROTEIN LONGIFOLIA 2"/>
    <property type="match status" value="1"/>
</dbReference>
<feature type="compositionally biased region" description="Polar residues" evidence="1">
    <location>
        <begin position="477"/>
        <end position="489"/>
    </location>
</feature>
<feature type="region of interest" description="Disordered" evidence="1">
    <location>
        <begin position="40"/>
        <end position="80"/>
    </location>
</feature>
<feature type="compositionally biased region" description="Basic and acidic residues" evidence="1">
    <location>
        <begin position="335"/>
        <end position="346"/>
    </location>
</feature>
<evidence type="ECO:0000313" key="3">
    <source>
        <dbReference type="EMBL" id="KAI5432274.1"/>
    </source>
</evidence>
<dbReference type="Pfam" id="PF14309">
    <property type="entry name" value="DUF4378"/>
    <property type="match status" value="1"/>
</dbReference>
<feature type="compositionally biased region" description="Low complexity" evidence="1">
    <location>
        <begin position="387"/>
        <end position="401"/>
    </location>
</feature>
<feature type="domain" description="DUF4378" evidence="2">
    <location>
        <begin position="683"/>
        <end position="839"/>
    </location>
</feature>
<evidence type="ECO:0000313" key="4">
    <source>
        <dbReference type="Proteomes" id="UP001058974"/>
    </source>
</evidence>
<feature type="region of interest" description="Disordered" evidence="1">
    <location>
        <begin position="281"/>
        <end position="351"/>
    </location>
</feature>
<feature type="region of interest" description="Disordered" evidence="1">
    <location>
        <begin position="212"/>
        <end position="246"/>
    </location>
</feature>
<keyword evidence="4" id="KW-1185">Reference proteome</keyword>
<dbReference type="GO" id="GO:0051513">
    <property type="term" value="P:regulation of monopolar cell growth"/>
    <property type="evidence" value="ECO:0007669"/>
    <property type="project" value="InterPro"/>
</dbReference>
<evidence type="ECO:0000259" key="2">
    <source>
        <dbReference type="Pfam" id="PF14309"/>
    </source>
</evidence>
<feature type="region of interest" description="Disordered" evidence="1">
    <location>
        <begin position="387"/>
        <end position="517"/>
    </location>
</feature>
<gene>
    <name evidence="3" type="ORF">KIW84_036137</name>
</gene>
<protein>
    <recommendedName>
        <fullName evidence="2">DUF4378 domain-containing protein</fullName>
    </recommendedName>
</protein>
<dbReference type="Gramene" id="Psat3g202840.1">
    <property type="protein sequence ID" value="Psat3g202840.1.cds"/>
    <property type="gene ID" value="Psat3g202840"/>
</dbReference>
<organism evidence="3 4">
    <name type="scientific">Pisum sativum</name>
    <name type="common">Garden pea</name>
    <name type="synonym">Lathyrus oleraceus</name>
    <dbReference type="NCBI Taxonomy" id="3888"/>
    <lineage>
        <taxon>Eukaryota</taxon>
        <taxon>Viridiplantae</taxon>
        <taxon>Streptophyta</taxon>
        <taxon>Embryophyta</taxon>
        <taxon>Tracheophyta</taxon>
        <taxon>Spermatophyta</taxon>
        <taxon>Magnoliopsida</taxon>
        <taxon>eudicotyledons</taxon>
        <taxon>Gunneridae</taxon>
        <taxon>Pentapetalae</taxon>
        <taxon>rosids</taxon>
        <taxon>fabids</taxon>
        <taxon>Fabales</taxon>
        <taxon>Fabaceae</taxon>
        <taxon>Papilionoideae</taxon>
        <taxon>50 kb inversion clade</taxon>
        <taxon>NPAAA clade</taxon>
        <taxon>Hologalegina</taxon>
        <taxon>IRL clade</taxon>
        <taxon>Fabeae</taxon>
        <taxon>Lathyrus</taxon>
    </lineage>
</organism>
<dbReference type="OrthoDB" id="769613at2759"/>
<feature type="compositionally biased region" description="Polar residues" evidence="1">
    <location>
        <begin position="504"/>
        <end position="517"/>
    </location>
</feature>
<dbReference type="InterPro" id="IPR033334">
    <property type="entry name" value="LNG1/2"/>
</dbReference>
<feature type="compositionally biased region" description="Polar residues" evidence="1">
    <location>
        <begin position="40"/>
        <end position="54"/>
    </location>
</feature>
<proteinExistence type="predicted"/>
<dbReference type="Gramene" id="Psat03G0613700-T1">
    <property type="protein sequence ID" value="KAI5432274.1"/>
    <property type="gene ID" value="KIW84_036137"/>
</dbReference>
<dbReference type="PANTHER" id="PTHR31680">
    <property type="entry name" value="LONGIFOLIA PROTEIN"/>
    <property type="match status" value="1"/>
</dbReference>
<accession>A0A9D4Y5P6</accession>
<name>A0A9D4Y5P6_PEA</name>
<comment type="caution">
    <text evidence="3">The sequence shown here is derived from an EMBL/GenBank/DDBJ whole genome shotgun (WGS) entry which is preliminary data.</text>
</comment>
<dbReference type="AlphaFoldDB" id="A0A9D4Y5P6"/>
<dbReference type="EMBL" id="JAMSHJ010000003">
    <property type="protein sequence ID" value="KAI5432274.1"/>
    <property type="molecule type" value="Genomic_DNA"/>
</dbReference>
<reference evidence="3 4" key="1">
    <citation type="journal article" date="2022" name="Nat. Genet.">
        <title>Improved pea reference genome and pan-genome highlight genomic features and evolutionary characteristics.</title>
        <authorList>
            <person name="Yang T."/>
            <person name="Liu R."/>
            <person name="Luo Y."/>
            <person name="Hu S."/>
            <person name="Wang D."/>
            <person name="Wang C."/>
            <person name="Pandey M.K."/>
            <person name="Ge S."/>
            <person name="Xu Q."/>
            <person name="Li N."/>
            <person name="Li G."/>
            <person name="Huang Y."/>
            <person name="Saxena R.K."/>
            <person name="Ji Y."/>
            <person name="Li M."/>
            <person name="Yan X."/>
            <person name="He Y."/>
            <person name="Liu Y."/>
            <person name="Wang X."/>
            <person name="Xiang C."/>
            <person name="Varshney R.K."/>
            <person name="Ding H."/>
            <person name="Gao S."/>
            <person name="Zong X."/>
        </authorList>
    </citation>
    <scope>NUCLEOTIDE SEQUENCE [LARGE SCALE GENOMIC DNA]</scope>
    <source>
        <strain evidence="3 4">cv. Zhongwan 6</strain>
    </source>
</reference>